<protein>
    <submittedName>
        <fullName evidence="1">Uncharacterized protein</fullName>
    </submittedName>
</protein>
<sequence>MATMRRCTFNWKSETGGIWFENTVFTKHFPLDPGPASGIRLTMLDDPIGRARKFVKANKWTVQHRLNMKMHMGDGTVIPTPIPVFCHGNFVDVAFSVDITCINRKNGVHAKVQLRIEELVQLCSVRQHGYNVGHIVACKSNNSGAH</sequence>
<organism evidence="1 2">
    <name type="scientific">Ceriporiopsis subvermispora (strain B)</name>
    <name type="common">White-rot fungus</name>
    <name type="synonym">Gelatoporia subvermispora</name>
    <dbReference type="NCBI Taxonomy" id="914234"/>
    <lineage>
        <taxon>Eukaryota</taxon>
        <taxon>Fungi</taxon>
        <taxon>Dikarya</taxon>
        <taxon>Basidiomycota</taxon>
        <taxon>Agaricomycotina</taxon>
        <taxon>Agaricomycetes</taxon>
        <taxon>Polyporales</taxon>
        <taxon>Gelatoporiaceae</taxon>
        <taxon>Gelatoporia</taxon>
    </lineage>
</organism>
<feature type="non-terminal residue" evidence="1">
    <location>
        <position position="146"/>
    </location>
</feature>
<accession>M2Q1C5</accession>
<dbReference type="Proteomes" id="UP000016930">
    <property type="component" value="Unassembled WGS sequence"/>
</dbReference>
<dbReference type="EMBL" id="KB445949">
    <property type="protein sequence ID" value="EMD30613.1"/>
    <property type="molecule type" value="Genomic_DNA"/>
</dbReference>
<dbReference type="HOGENOM" id="CLU_1781859_0_0_1"/>
<keyword evidence="2" id="KW-1185">Reference proteome</keyword>
<evidence type="ECO:0000313" key="1">
    <source>
        <dbReference type="EMBL" id="EMD30613.1"/>
    </source>
</evidence>
<name>M2Q1C5_CERS8</name>
<reference evidence="1 2" key="1">
    <citation type="journal article" date="2012" name="Proc. Natl. Acad. Sci. U.S.A.">
        <title>Comparative genomics of Ceriporiopsis subvermispora and Phanerochaete chrysosporium provide insight into selective ligninolysis.</title>
        <authorList>
            <person name="Fernandez-Fueyo E."/>
            <person name="Ruiz-Duenas F.J."/>
            <person name="Ferreira P."/>
            <person name="Floudas D."/>
            <person name="Hibbett D.S."/>
            <person name="Canessa P."/>
            <person name="Larrondo L.F."/>
            <person name="James T.Y."/>
            <person name="Seelenfreund D."/>
            <person name="Lobos S."/>
            <person name="Polanco R."/>
            <person name="Tello M."/>
            <person name="Honda Y."/>
            <person name="Watanabe T."/>
            <person name="Watanabe T."/>
            <person name="Ryu J.S."/>
            <person name="Kubicek C.P."/>
            <person name="Schmoll M."/>
            <person name="Gaskell J."/>
            <person name="Hammel K.E."/>
            <person name="St John F.J."/>
            <person name="Vanden Wymelenberg A."/>
            <person name="Sabat G."/>
            <person name="Splinter BonDurant S."/>
            <person name="Syed K."/>
            <person name="Yadav J.S."/>
            <person name="Doddapaneni H."/>
            <person name="Subramanian V."/>
            <person name="Lavin J.L."/>
            <person name="Oguiza J.A."/>
            <person name="Perez G."/>
            <person name="Pisabarro A.G."/>
            <person name="Ramirez L."/>
            <person name="Santoyo F."/>
            <person name="Master E."/>
            <person name="Coutinho P.M."/>
            <person name="Henrissat B."/>
            <person name="Lombard V."/>
            <person name="Magnuson J.K."/>
            <person name="Kuees U."/>
            <person name="Hori C."/>
            <person name="Igarashi K."/>
            <person name="Samejima M."/>
            <person name="Held B.W."/>
            <person name="Barry K.W."/>
            <person name="LaButti K.M."/>
            <person name="Lapidus A."/>
            <person name="Lindquist E.A."/>
            <person name="Lucas S.M."/>
            <person name="Riley R."/>
            <person name="Salamov A.A."/>
            <person name="Hoffmeister D."/>
            <person name="Schwenk D."/>
            <person name="Hadar Y."/>
            <person name="Yarden O."/>
            <person name="de Vries R.P."/>
            <person name="Wiebenga A."/>
            <person name="Stenlid J."/>
            <person name="Eastwood D."/>
            <person name="Grigoriev I.V."/>
            <person name="Berka R.M."/>
            <person name="Blanchette R.A."/>
            <person name="Kersten P."/>
            <person name="Martinez A.T."/>
            <person name="Vicuna R."/>
            <person name="Cullen D."/>
        </authorList>
    </citation>
    <scope>NUCLEOTIDE SEQUENCE [LARGE SCALE GENOMIC DNA]</scope>
    <source>
        <strain evidence="1 2">B</strain>
    </source>
</reference>
<proteinExistence type="predicted"/>
<evidence type="ECO:0000313" key="2">
    <source>
        <dbReference type="Proteomes" id="UP000016930"/>
    </source>
</evidence>
<dbReference type="AlphaFoldDB" id="M2Q1C5"/>
<gene>
    <name evidence="1" type="ORF">CERSUDRAFT_78712</name>
</gene>